<dbReference type="Gene3D" id="1.25.40.10">
    <property type="entry name" value="Tetratricopeptide repeat domain"/>
    <property type="match status" value="1"/>
</dbReference>
<evidence type="ECO:0000256" key="4">
    <source>
        <dbReference type="PROSITE-ProRule" id="PRU00134"/>
    </source>
</evidence>
<gene>
    <name evidence="6" type="ORF">O3P69_001013</name>
</gene>
<dbReference type="SUPFAM" id="SSF144232">
    <property type="entry name" value="HIT/MYND zinc finger-like"/>
    <property type="match status" value="1"/>
</dbReference>
<dbReference type="Gene3D" id="1.10.220.160">
    <property type="match status" value="1"/>
</dbReference>
<dbReference type="Gene3D" id="1.25.40.970">
    <property type="match status" value="1"/>
</dbReference>
<dbReference type="Gene3D" id="6.10.140.2220">
    <property type="match status" value="1"/>
</dbReference>
<dbReference type="InterPro" id="IPR002893">
    <property type="entry name" value="Znf_MYND"/>
</dbReference>
<keyword evidence="1" id="KW-0479">Metal-binding</keyword>
<dbReference type="EMBL" id="JARAKH010000008">
    <property type="protein sequence ID" value="KAK8401572.1"/>
    <property type="molecule type" value="Genomic_DNA"/>
</dbReference>
<keyword evidence="7" id="KW-1185">Reference proteome</keyword>
<dbReference type="Pfam" id="PF01753">
    <property type="entry name" value="zf-MYND"/>
    <property type="match status" value="1"/>
</dbReference>
<dbReference type="GO" id="GO:0008270">
    <property type="term" value="F:zinc ion binding"/>
    <property type="evidence" value="ECO:0007669"/>
    <property type="project" value="UniProtKB-KW"/>
</dbReference>
<accession>A0AAW0USD1</accession>
<dbReference type="PANTHER" id="PTHR12197:SF251">
    <property type="entry name" value="EG:BACR7C10.4 PROTEIN"/>
    <property type="match status" value="1"/>
</dbReference>
<keyword evidence="3" id="KW-0862">Zinc</keyword>
<evidence type="ECO:0000256" key="2">
    <source>
        <dbReference type="ARBA" id="ARBA00022771"/>
    </source>
</evidence>
<dbReference type="InterPro" id="IPR050869">
    <property type="entry name" value="H3K4_H4K5_MeTrfase"/>
</dbReference>
<organism evidence="6 7">
    <name type="scientific">Scylla paramamosain</name>
    <name type="common">Mud crab</name>
    <dbReference type="NCBI Taxonomy" id="85552"/>
    <lineage>
        <taxon>Eukaryota</taxon>
        <taxon>Metazoa</taxon>
        <taxon>Ecdysozoa</taxon>
        <taxon>Arthropoda</taxon>
        <taxon>Crustacea</taxon>
        <taxon>Multicrustacea</taxon>
        <taxon>Malacostraca</taxon>
        <taxon>Eumalacostraca</taxon>
        <taxon>Eucarida</taxon>
        <taxon>Decapoda</taxon>
        <taxon>Pleocyemata</taxon>
        <taxon>Brachyura</taxon>
        <taxon>Eubrachyura</taxon>
        <taxon>Portunoidea</taxon>
        <taxon>Portunidae</taxon>
        <taxon>Portuninae</taxon>
        <taxon>Scylla</taxon>
    </lineage>
</organism>
<sequence>MREVITGRPFGKTKAETLKPVKRGDVLLTSQPFVYLVSGSLKSLYCDFCMAKKSGKGLQRCSGCRQEHYCGRECQAAAWKMHRLECLRLKRVSPKVVPDTARLMAKIILKLQNAGDNMAEEISPNYSRKFKDLMNHYSDIKKDSKRHEHFESLVQVLQSYLVGVALPNEAELQGIFGRICVNSFSITDLDQNSVGTGVYLAASIFDHSCEPNAYVTFDGKKLICRALVDFPTLDWTKLRISYIDILNSREERRADLLHRYYFLCDCVRCSRPEWPEEQVGPVQCSNPNCSETIFISPEALEHQEFEEDSNSKNIIVKDDIKGEMENTLQTANLDSTGKMLPFAEDCCRNIYEERKFNTNHKDLQEEGKSMAITCPKCGASNPMTPERISMYHSVASFCKEQLELCKDHYYLDLCEKGLERATGVLHDLNLLLVKLQDAAFEASISLGHWEKASCYGISNIEGLRHYYGKNHPSLGMVLLKLGKILVYIHRCSEAVGYLSEAEKILRASHGTSHPLYTQQLLPLCAQAREEMQEEVMRLAGGRKMKSISGGPLFRTMCG</sequence>
<reference evidence="6 7" key="1">
    <citation type="submission" date="2023-03" db="EMBL/GenBank/DDBJ databases">
        <title>High-quality genome of Scylla paramamosain provides insights in environmental adaptation.</title>
        <authorList>
            <person name="Zhang L."/>
        </authorList>
    </citation>
    <scope>NUCLEOTIDE SEQUENCE [LARGE SCALE GENOMIC DNA]</scope>
    <source>
        <strain evidence="6">LZ_2023a</strain>
        <tissue evidence="6">Muscle</tissue>
    </source>
</reference>
<dbReference type="SUPFAM" id="SSF82199">
    <property type="entry name" value="SET domain"/>
    <property type="match status" value="1"/>
</dbReference>
<evidence type="ECO:0000256" key="1">
    <source>
        <dbReference type="ARBA" id="ARBA00022723"/>
    </source>
</evidence>
<keyword evidence="2 4" id="KW-0863">Zinc-finger</keyword>
<proteinExistence type="predicted"/>
<evidence type="ECO:0000313" key="6">
    <source>
        <dbReference type="EMBL" id="KAK8401572.1"/>
    </source>
</evidence>
<dbReference type="PANTHER" id="PTHR12197">
    <property type="entry name" value="HISTONE-LYSINE N-METHYLTRANSFERASE SMYD"/>
    <property type="match status" value="1"/>
</dbReference>
<dbReference type="PROSITE" id="PS50865">
    <property type="entry name" value="ZF_MYND_2"/>
    <property type="match status" value="1"/>
</dbReference>
<feature type="domain" description="MYND-type" evidence="5">
    <location>
        <begin position="46"/>
        <end position="86"/>
    </location>
</feature>
<dbReference type="AlphaFoldDB" id="A0AAW0USD1"/>
<protein>
    <recommendedName>
        <fullName evidence="5">MYND-type domain-containing protein</fullName>
    </recommendedName>
</protein>
<dbReference type="Proteomes" id="UP001487740">
    <property type="component" value="Unassembled WGS sequence"/>
</dbReference>
<evidence type="ECO:0000259" key="5">
    <source>
        <dbReference type="PROSITE" id="PS50865"/>
    </source>
</evidence>
<name>A0AAW0USD1_SCYPA</name>
<evidence type="ECO:0000313" key="7">
    <source>
        <dbReference type="Proteomes" id="UP001487740"/>
    </source>
</evidence>
<dbReference type="EMBL" id="JARAKH010000008">
    <property type="protein sequence ID" value="KAK8401570.1"/>
    <property type="molecule type" value="Genomic_DNA"/>
</dbReference>
<dbReference type="GO" id="GO:0005634">
    <property type="term" value="C:nucleus"/>
    <property type="evidence" value="ECO:0007669"/>
    <property type="project" value="TreeGrafter"/>
</dbReference>
<dbReference type="InterPro" id="IPR046341">
    <property type="entry name" value="SET_dom_sf"/>
</dbReference>
<dbReference type="InterPro" id="IPR011990">
    <property type="entry name" value="TPR-like_helical_dom_sf"/>
</dbReference>
<dbReference type="Gene3D" id="2.170.270.10">
    <property type="entry name" value="SET domain"/>
    <property type="match status" value="1"/>
</dbReference>
<dbReference type="PROSITE" id="PS01360">
    <property type="entry name" value="ZF_MYND_1"/>
    <property type="match status" value="1"/>
</dbReference>
<comment type="caution">
    <text evidence="6">The sequence shown here is derived from an EMBL/GenBank/DDBJ whole genome shotgun (WGS) entry which is preliminary data.</text>
</comment>
<evidence type="ECO:0000256" key="3">
    <source>
        <dbReference type="ARBA" id="ARBA00022833"/>
    </source>
</evidence>